<protein>
    <submittedName>
        <fullName evidence="1">Uncharacterized protein</fullName>
    </submittedName>
</protein>
<dbReference type="EMBL" id="CP002059">
    <property type="protein sequence ID" value="ADI63830.1"/>
    <property type="molecule type" value="Genomic_DNA"/>
</dbReference>
<accession>D7E533</accession>
<dbReference type="KEGG" id="naz:Aazo_1667"/>
<reference evidence="1 2" key="1">
    <citation type="journal article" date="2010" name="PLoS ONE">
        <title>Genome erosion in a nitrogen-fixing vertically transmitted endosymbiotic multicellular cyanobacterium.</title>
        <authorList>
            <person name="Ran L."/>
            <person name="Larsson J."/>
            <person name="Vigil-Stenman T."/>
            <person name="Nylander J.A."/>
            <person name="Ininbergs K."/>
            <person name="Zheng W.W."/>
            <person name="Lapidus A."/>
            <person name="Lowry S."/>
            <person name="Haselkorn R."/>
            <person name="Bergman B."/>
        </authorList>
    </citation>
    <scope>NUCLEOTIDE SEQUENCE [LARGE SCALE GENOMIC DNA]</scope>
    <source>
        <strain evidence="1 2">0708</strain>
    </source>
</reference>
<dbReference type="HOGENOM" id="CLU_3064058_0_0_3"/>
<gene>
    <name evidence="1" type="ordered locus">Aazo_1667</name>
</gene>
<proteinExistence type="predicted"/>
<dbReference type="Proteomes" id="UP000001511">
    <property type="component" value="Chromosome"/>
</dbReference>
<evidence type="ECO:0000313" key="2">
    <source>
        <dbReference type="Proteomes" id="UP000001511"/>
    </source>
</evidence>
<dbReference type="AlphaFoldDB" id="D7E533"/>
<sequence length="53" mass="6014">MFAQNCTYLLEAAHYCLFHRVVFCTEKSLPGCCAVLVNLGIDSTELIFMRDLI</sequence>
<name>D7E533_NOSA0</name>
<evidence type="ECO:0000313" key="1">
    <source>
        <dbReference type="EMBL" id="ADI63830.1"/>
    </source>
</evidence>
<organism evidence="1 2">
    <name type="scientific">Nostoc azollae (strain 0708)</name>
    <name type="common">Anabaena azollae (strain 0708)</name>
    <dbReference type="NCBI Taxonomy" id="551115"/>
    <lineage>
        <taxon>Bacteria</taxon>
        <taxon>Bacillati</taxon>
        <taxon>Cyanobacteriota</taxon>
        <taxon>Cyanophyceae</taxon>
        <taxon>Nostocales</taxon>
        <taxon>Nostocaceae</taxon>
        <taxon>Trichormus</taxon>
    </lineage>
</organism>
<keyword evidence="2" id="KW-1185">Reference proteome</keyword>